<name>A0AAW3ZN05_9GAMM</name>
<proteinExistence type="predicted"/>
<organism evidence="2 3">
    <name type="scientific">Pseudomarimonas arenosa</name>
    <dbReference type="NCBI Taxonomy" id="2774145"/>
    <lineage>
        <taxon>Bacteria</taxon>
        <taxon>Pseudomonadati</taxon>
        <taxon>Pseudomonadota</taxon>
        <taxon>Gammaproteobacteria</taxon>
        <taxon>Lysobacterales</taxon>
        <taxon>Lysobacteraceae</taxon>
        <taxon>Pseudomarimonas</taxon>
    </lineage>
</organism>
<evidence type="ECO:0000256" key="1">
    <source>
        <dbReference type="SAM" id="MobiDB-lite"/>
    </source>
</evidence>
<dbReference type="AlphaFoldDB" id="A0AAW3ZN05"/>
<reference evidence="2 3" key="1">
    <citation type="submission" date="2020-09" db="EMBL/GenBank/DDBJ databases">
        <title>Pseudoxanthomonas sp. CAU 1598 isolated from sand of Yaerae Beach.</title>
        <authorList>
            <person name="Kim W."/>
        </authorList>
    </citation>
    <scope>NUCLEOTIDE SEQUENCE [LARGE SCALE GENOMIC DNA]</scope>
    <source>
        <strain evidence="2 3">CAU 1598</strain>
    </source>
</reference>
<evidence type="ECO:0000313" key="3">
    <source>
        <dbReference type="Proteomes" id="UP000613768"/>
    </source>
</evidence>
<dbReference type="Pfam" id="PF07103">
    <property type="entry name" value="DUF1365"/>
    <property type="match status" value="1"/>
</dbReference>
<keyword evidence="3" id="KW-1185">Reference proteome</keyword>
<feature type="region of interest" description="Disordered" evidence="1">
    <location>
        <begin position="1"/>
        <end position="23"/>
    </location>
</feature>
<dbReference type="InterPro" id="IPR010775">
    <property type="entry name" value="DUF1365"/>
</dbReference>
<evidence type="ECO:0000313" key="2">
    <source>
        <dbReference type="EMBL" id="MBD8527505.1"/>
    </source>
</evidence>
<dbReference type="PANTHER" id="PTHR33973">
    <property type="entry name" value="OS07G0153300 PROTEIN"/>
    <property type="match status" value="1"/>
</dbReference>
<comment type="caution">
    <text evidence="2">The sequence shown here is derived from an EMBL/GenBank/DDBJ whole genome shotgun (WGS) entry which is preliminary data.</text>
</comment>
<dbReference type="EMBL" id="JACYTR010000054">
    <property type="protein sequence ID" value="MBD8527505.1"/>
    <property type="molecule type" value="Genomic_DNA"/>
</dbReference>
<dbReference type="PANTHER" id="PTHR33973:SF4">
    <property type="entry name" value="OS07G0153300 PROTEIN"/>
    <property type="match status" value="1"/>
</dbReference>
<protein>
    <submittedName>
        <fullName evidence="2">DUF1365 domain-containing protein</fullName>
    </submittedName>
</protein>
<dbReference type="Proteomes" id="UP000613768">
    <property type="component" value="Unassembled WGS sequence"/>
</dbReference>
<sequence length="281" mass="33254">MAGKRRQGAGERGVSQPASERPRASAIYRGHIVHRRNSPRPHRFRYPLFLLYLDLDELEQLFRGRWFWSVNRRNLAEFRRSDYLGDADRPLSDCVRDEVQTHTGHRPAGPIRLLTHLRYFGHCFNPVSFYYCFEADGTTPNCIVAEITNTPWQERHRYVLDLRRAEATPRGWIWQFDKQFHVSPFLPMNRQYRWRFSAPDEQLFVHMDSIDRSITDFDASLSLTRQPISAGNLAAQLLRFPAMTMQVVLGIHWQALRLWLKRNPVYDHPDKWAQHAKDLDR</sequence>
<gene>
    <name evidence="2" type="ORF">IFO71_17315</name>
</gene>
<accession>A0AAW3ZN05</accession>